<gene>
    <name evidence="13" type="ORF">LVIROSA_LOCUS8197</name>
</gene>
<evidence type="ECO:0000256" key="1">
    <source>
        <dbReference type="ARBA" id="ARBA00004173"/>
    </source>
</evidence>
<dbReference type="GO" id="GO:0032981">
    <property type="term" value="P:mitochondrial respiratory chain complex I assembly"/>
    <property type="evidence" value="ECO:0007669"/>
    <property type="project" value="UniProtKB-ARBA"/>
</dbReference>
<evidence type="ECO:0000256" key="9">
    <source>
        <dbReference type="ARBA" id="ARBA00030400"/>
    </source>
</evidence>
<accession>A0AAU9M3Q9</accession>
<evidence type="ECO:0000256" key="5">
    <source>
        <dbReference type="ARBA" id="ARBA00022603"/>
    </source>
</evidence>
<dbReference type="FunFam" id="3.40.50.12710:FF:000001">
    <property type="entry name" value="Protein arginine methyltransferase NDUFAF7"/>
    <property type="match status" value="1"/>
</dbReference>
<keyword evidence="5" id="KW-0489">Methyltransferase</keyword>
<sequence length="612" mass="68243">MLRNCQEITSKLPGYFHGVAIIKNRLPPSPNSIKATLNKKKIDNITSSTPIKMTAVAPPREKKTPNPRRTIYTHPKEINDDDPIFPLYFLIMIPNTIGMFSRAYRRNDYSLAILSLLVYLLRHCNLQTTHKGTIEMLRRFIGQASIAQRCRCLISRQSSADTLRRCSSSATASSQAPVGTSAEQPADAQFSDDYTSQHAARISIDRSGLSNPPEHSHETSADSELVKHLKSIIKFRGGPISVAEYMEEVLINPKAGFYINRDVFGAEGDFITSPEVSQMFGEMVGVWAMCLWEQMGQPDRVNLVELGPGRGTLMADLKRGASKFEKFTKSLNIHMIEVSPALKKIQKLTLKCEDEDENTATTLTGTPVSWHSTLEEVPTGLPTIIIAHEFYDALPVHQFQKASRGWCEKMIDVAEDSKFRVVLSPQPTPATLYLLKRCKWAQTEELSKLEHVEICPKAMDLTQNIAKRISSDGGGALIIDYGLDGIVSDSLQAIRKHKFVNMLDDPGSADLSAYVDFPAIKHSAEEVSEDVCVYGPITQSHFLGNLGINFRVESLLQNCTEEQAESLRTGYWRLVGEGEAPFWEGPNEQTPIGMGTRYLAMAIVNKKQEMFN</sequence>
<dbReference type="Pfam" id="PF02636">
    <property type="entry name" value="Methyltransf_28"/>
    <property type="match status" value="1"/>
</dbReference>
<evidence type="ECO:0000256" key="8">
    <source>
        <dbReference type="ARBA" id="ARBA00023128"/>
    </source>
</evidence>
<dbReference type="InterPro" id="IPR038375">
    <property type="entry name" value="NDUFAF7_sf"/>
</dbReference>
<comment type="caution">
    <text evidence="13">The sequence shown here is derived from an EMBL/GenBank/DDBJ whole genome shotgun (WGS) entry which is preliminary data.</text>
</comment>
<dbReference type="GO" id="GO:0035243">
    <property type="term" value="F:protein-arginine omega-N symmetric methyltransferase activity"/>
    <property type="evidence" value="ECO:0007669"/>
    <property type="project" value="UniProtKB-EC"/>
</dbReference>
<evidence type="ECO:0000256" key="3">
    <source>
        <dbReference type="ARBA" id="ARBA00011935"/>
    </source>
</evidence>
<protein>
    <recommendedName>
        <fullName evidence="4">Protein arginine methyltransferase NDUFAF7, mitochondrial</fullName>
        <ecNumber evidence="3">2.1.1.320</ecNumber>
    </recommendedName>
    <alternativeName>
        <fullName evidence="10">NADH dehydrogenase [ubiquinone] complex I, assembly factor 7</fullName>
    </alternativeName>
    <alternativeName>
        <fullName evidence="9">Protein midA homolog</fullName>
    </alternativeName>
</protein>
<dbReference type="SUPFAM" id="SSF53335">
    <property type="entry name" value="S-adenosyl-L-methionine-dependent methyltransferases"/>
    <property type="match status" value="1"/>
</dbReference>
<keyword evidence="8" id="KW-0496">Mitochondrion</keyword>
<dbReference type="Proteomes" id="UP001157418">
    <property type="component" value="Unassembled WGS sequence"/>
</dbReference>
<dbReference type="PANTHER" id="PTHR12049:SF7">
    <property type="entry name" value="PROTEIN ARGININE METHYLTRANSFERASE NDUFAF7, MITOCHONDRIAL"/>
    <property type="match status" value="1"/>
</dbReference>
<proteinExistence type="inferred from homology"/>
<dbReference type="InterPro" id="IPR029063">
    <property type="entry name" value="SAM-dependent_MTases_sf"/>
</dbReference>
<comment type="catalytic activity">
    <reaction evidence="11">
        <text>L-arginyl-[protein] + 2 S-adenosyl-L-methionine = N(omega),N(omega)'-dimethyl-L-arginyl-[protein] + 2 S-adenosyl-L-homocysteine + 2 H(+)</text>
        <dbReference type="Rhea" id="RHEA:48108"/>
        <dbReference type="Rhea" id="RHEA-COMP:10532"/>
        <dbReference type="Rhea" id="RHEA-COMP:11992"/>
        <dbReference type="ChEBI" id="CHEBI:15378"/>
        <dbReference type="ChEBI" id="CHEBI:29965"/>
        <dbReference type="ChEBI" id="CHEBI:57856"/>
        <dbReference type="ChEBI" id="CHEBI:59789"/>
        <dbReference type="ChEBI" id="CHEBI:88221"/>
        <dbReference type="EC" id="2.1.1.320"/>
    </reaction>
</comment>
<dbReference type="EMBL" id="CAKMRJ010001112">
    <property type="protein sequence ID" value="CAH1420755.1"/>
    <property type="molecule type" value="Genomic_DNA"/>
</dbReference>
<name>A0AAU9M3Q9_9ASTR</name>
<dbReference type="Gene3D" id="3.40.50.12710">
    <property type="match status" value="1"/>
</dbReference>
<comment type="subcellular location">
    <subcellularLocation>
        <location evidence="1">Mitochondrion</location>
    </subcellularLocation>
</comment>
<evidence type="ECO:0000256" key="10">
    <source>
        <dbReference type="ARBA" id="ARBA00031788"/>
    </source>
</evidence>
<evidence type="ECO:0000313" key="13">
    <source>
        <dbReference type="EMBL" id="CAH1420755.1"/>
    </source>
</evidence>
<evidence type="ECO:0000256" key="2">
    <source>
        <dbReference type="ARBA" id="ARBA00005891"/>
    </source>
</evidence>
<dbReference type="EC" id="2.1.1.320" evidence="3"/>
<comment type="similarity">
    <text evidence="2">Belongs to the NDUFAF7 family.</text>
</comment>
<keyword evidence="7" id="KW-0809">Transit peptide</keyword>
<evidence type="ECO:0000256" key="7">
    <source>
        <dbReference type="ARBA" id="ARBA00022946"/>
    </source>
</evidence>
<dbReference type="AlphaFoldDB" id="A0AAU9M3Q9"/>
<evidence type="ECO:0000313" key="14">
    <source>
        <dbReference type="Proteomes" id="UP001157418"/>
    </source>
</evidence>
<evidence type="ECO:0000256" key="11">
    <source>
        <dbReference type="ARBA" id="ARBA00048612"/>
    </source>
</evidence>
<evidence type="ECO:0000256" key="12">
    <source>
        <dbReference type="ARBA" id="ARBA00054758"/>
    </source>
</evidence>
<organism evidence="13 14">
    <name type="scientific">Lactuca virosa</name>
    <dbReference type="NCBI Taxonomy" id="75947"/>
    <lineage>
        <taxon>Eukaryota</taxon>
        <taxon>Viridiplantae</taxon>
        <taxon>Streptophyta</taxon>
        <taxon>Embryophyta</taxon>
        <taxon>Tracheophyta</taxon>
        <taxon>Spermatophyta</taxon>
        <taxon>Magnoliopsida</taxon>
        <taxon>eudicotyledons</taxon>
        <taxon>Gunneridae</taxon>
        <taxon>Pentapetalae</taxon>
        <taxon>asterids</taxon>
        <taxon>campanulids</taxon>
        <taxon>Asterales</taxon>
        <taxon>Asteraceae</taxon>
        <taxon>Cichorioideae</taxon>
        <taxon>Cichorieae</taxon>
        <taxon>Lactucinae</taxon>
        <taxon>Lactuca</taxon>
    </lineage>
</organism>
<keyword evidence="6" id="KW-0808">Transferase</keyword>
<dbReference type="InterPro" id="IPR003788">
    <property type="entry name" value="NDUFAF7"/>
</dbReference>
<dbReference type="GO" id="GO:0032259">
    <property type="term" value="P:methylation"/>
    <property type="evidence" value="ECO:0007669"/>
    <property type="project" value="UniProtKB-KW"/>
</dbReference>
<keyword evidence="14" id="KW-1185">Reference proteome</keyword>
<evidence type="ECO:0000256" key="4">
    <source>
        <dbReference type="ARBA" id="ARBA00019711"/>
    </source>
</evidence>
<comment type="function">
    <text evidence="12">Arginine methyltransferase involved in the assembly or stability of mitochondrial NADH:ubiquinone oxidoreductase complex (complex I). Acts by mediating symmetric dimethylation of 'Arg-118' of NDUFS2 after it assembles into the complex I, stabilizing the early intermediate complex.</text>
</comment>
<dbReference type="GO" id="GO:0005739">
    <property type="term" value="C:mitochondrion"/>
    <property type="evidence" value="ECO:0007669"/>
    <property type="project" value="UniProtKB-SubCell"/>
</dbReference>
<evidence type="ECO:0000256" key="6">
    <source>
        <dbReference type="ARBA" id="ARBA00022679"/>
    </source>
</evidence>
<reference evidence="13 14" key="1">
    <citation type="submission" date="2022-01" db="EMBL/GenBank/DDBJ databases">
        <authorList>
            <person name="Xiong W."/>
            <person name="Schranz E."/>
        </authorList>
    </citation>
    <scope>NUCLEOTIDE SEQUENCE [LARGE SCALE GENOMIC DNA]</scope>
</reference>
<dbReference type="PANTHER" id="PTHR12049">
    <property type="entry name" value="PROTEIN ARGININE METHYLTRANSFERASE NDUFAF7, MITOCHONDRIAL"/>
    <property type="match status" value="1"/>
</dbReference>